<comment type="caution">
    <text evidence="1">The sequence shown here is derived from an EMBL/GenBank/DDBJ whole genome shotgun (WGS) entry which is preliminary data.</text>
</comment>
<evidence type="ECO:0000313" key="1">
    <source>
        <dbReference type="EMBL" id="KAI3374391.1"/>
    </source>
</evidence>
<name>A0ACB8X357_9TELE</name>
<gene>
    <name evidence="1" type="ORF">L3Q82_006220</name>
</gene>
<protein>
    <submittedName>
        <fullName evidence="1">Uncharacterized protein</fullName>
    </submittedName>
</protein>
<proteinExistence type="predicted"/>
<keyword evidence="2" id="KW-1185">Reference proteome</keyword>
<organism evidence="1 2">
    <name type="scientific">Scortum barcoo</name>
    <name type="common">barcoo grunter</name>
    <dbReference type="NCBI Taxonomy" id="214431"/>
    <lineage>
        <taxon>Eukaryota</taxon>
        <taxon>Metazoa</taxon>
        <taxon>Chordata</taxon>
        <taxon>Craniata</taxon>
        <taxon>Vertebrata</taxon>
        <taxon>Euteleostomi</taxon>
        <taxon>Actinopterygii</taxon>
        <taxon>Neopterygii</taxon>
        <taxon>Teleostei</taxon>
        <taxon>Neoteleostei</taxon>
        <taxon>Acanthomorphata</taxon>
        <taxon>Eupercaria</taxon>
        <taxon>Centrarchiformes</taxon>
        <taxon>Terapontoidei</taxon>
        <taxon>Terapontidae</taxon>
        <taxon>Scortum</taxon>
    </lineage>
</organism>
<sequence>MAAYVVAGKNAPMYQGAKLRVLLQDHDIRKLDLPNGIPGTVVELESTVKYTVKRITTINLEATFMAKLDQYTPKIMSLTSAAGGASKMKIQRIKNMLLEDGDSQFSDDVMKISVSRGAMMSDTAGAKIAIEGTQVLEDLNVPRAHALLIGLIYALNLSYPKELIKTFEVFQKIFLELDGLKASPENKLFEQFTINSLTITNSYK</sequence>
<dbReference type="EMBL" id="CM041533">
    <property type="protein sequence ID" value="KAI3374391.1"/>
    <property type="molecule type" value="Genomic_DNA"/>
</dbReference>
<evidence type="ECO:0000313" key="2">
    <source>
        <dbReference type="Proteomes" id="UP000831701"/>
    </source>
</evidence>
<accession>A0ACB8X357</accession>
<reference evidence="1" key="1">
    <citation type="submission" date="2022-04" db="EMBL/GenBank/DDBJ databases">
        <title>Jade perch genome.</title>
        <authorList>
            <person name="Chao B."/>
        </authorList>
    </citation>
    <scope>NUCLEOTIDE SEQUENCE</scope>
    <source>
        <strain evidence="1">CB-2022</strain>
    </source>
</reference>
<dbReference type="Proteomes" id="UP000831701">
    <property type="component" value="Chromosome 3"/>
</dbReference>